<evidence type="ECO:0000259" key="10">
    <source>
        <dbReference type="Pfam" id="PF01011"/>
    </source>
</evidence>
<comment type="similarity">
    <text evidence="1">Belongs to the bacterial PQQ dehydrogenase family.</text>
</comment>
<keyword evidence="7" id="KW-0106">Calcium</keyword>
<proteinExistence type="inferred from homology"/>
<dbReference type="InterPro" id="IPR006311">
    <property type="entry name" value="TAT_signal"/>
</dbReference>
<feature type="binding site" evidence="6">
    <location>
        <begin position="424"/>
        <end position="425"/>
    </location>
    <ligand>
        <name>pyrroloquinoline quinone</name>
        <dbReference type="ChEBI" id="CHEBI:58442"/>
    </ligand>
</feature>
<keyword evidence="8" id="KW-1015">Disulfide bond</keyword>
<evidence type="ECO:0000313" key="12">
    <source>
        <dbReference type="Proteomes" id="UP000305267"/>
    </source>
</evidence>
<dbReference type="InterPro" id="IPR018391">
    <property type="entry name" value="PQQ_b-propeller_rpt"/>
</dbReference>
<sequence>MTKTRNLRRILAATSLAALTAGAPSAAPALAAEGGVTQERLLNADKEEGNWLHHHKNFAGHRYSTLNQINKGNVKNLKVAWTMHLGGIEGGGIWSHGGLEATPIVENGMMYVTDGWGSVYKIDTRGGEGKLVWKMDPKTDREWAGAVACCGVNNRGVALWADLVISHTLDGRLIATNKETGQVAWQHQVADPDKGETITGAPLIVKGLAISGVGGAEYGIRGWIAATDIKTGKEVWRTYTIPGKGEPGYETWKGPNNAAVSGGGSTWVTGTYDPDTDTIVWGTGNPGPDWDNAYRPGDNLYTDSTLALDATTGKIKWHFQHTPNDPYDYDSVSENLLVDVGGRKLAIEADRNGHAYAVDRTNGQFLWATPFVKKVTWTKGINPDTGKPFEYDPNKDVQRYNPAATPSAENKNADFCPGNMGGKNWPPTAYNPNLQYWYIPVIESCNRVTHEAMTQANLKPREFFTGGGPSQPFRITGSVTAIDVKTGKVAGKHETQFPLLGGMLATPDLVFTGEPSGGVMAMDAKSLEKLWEFRTGGGVNAPPMTFTVDGKQYMAILVGLGGAWDKWFIDSTPELKNIQTGSMLYVFAL</sequence>
<dbReference type="OrthoDB" id="9794322at2"/>
<evidence type="ECO:0000256" key="6">
    <source>
        <dbReference type="PIRSR" id="PIRSR617512-2"/>
    </source>
</evidence>
<comment type="caution">
    <text evidence="11">The sequence shown here is derived from an EMBL/GenBank/DDBJ whole genome shotgun (WGS) entry which is preliminary data.</text>
</comment>
<keyword evidence="4 11" id="KW-0560">Oxidoreductase</keyword>
<evidence type="ECO:0000313" key="11">
    <source>
        <dbReference type="EMBL" id="TNC10272.1"/>
    </source>
</evidence>
<protein>
    <submittedName>
        <fullName evidence="11">PQQ-dependent dehydrogenase, methanol/ethanol family</fullName>
        <ecNumber evidence="11">1.1.2.-</ecNumber>
    </submittedName>
</protein>
<comment type="cofactor">
    <cofactor evidence="7">
        <name>Ca(2+)</name>
        <dbReference type="ChEBI" id="CHEBI:29108"/>
    </cofactor>
    <text evidence="7">Binds 1 Ca(2+) ion per subunit.</text>
</comment>
<evidence type="ECO:0000256" key="2">
    <source>
        <dbReference type="ARBA" id="ARBA00022723"/>
    </source>
</evidence>
<dbReference type="InterPro" id="IPR002372">
    <property type="entry name" value="PQQ_rpt_dom"/>
</dbReference>
<feature type="signal peptide" evidence="9">
    <location>
        <begin position="1"/>
        <end position="31"/>
    </location>
</feature>
<evidence type="ECO:0000256" key="4">
    <source>
        <dbReference type="ARBA" id="ARBA00023002"/>
    </source>
</evidence>
<dbReference type="GO" id="GO:0005509">
    <property type="term" value="F:calcium ion binding"/>
    <property type="evidence" value="ECO:0007669"/>
    <property type="project" value="InterPro"/>
</dbReference>
<dbReference type="AlphaFoldDB" id="A0A5C4LBQ7"/>
<dbReference type="PANTHER" id="PTHR32303">
    <property type="entry name" value="QUINOPROTEIN ALCOHOL DEHYDROGENASE (CYTOCHROME C)"/>
    <property type="match status" value="1"/>
</dbReference>
<evidence type="ECO:0000256" key="1">
    <source>
        <dbReference type="ARBA" id="ARBA00008156"/>
    </source>
</evidence>
<dbReference type="GO" id="GO:0016020">
    <property type="term" value="C:membrane"/>
    <property type="evidence" value="ECO:0007669"/>
    <property type="project" value="InterPro"/>
</dbReference>
<reference evidence="11 12" key="1">
    <citation type="submission" date="2019-06" db="EMBL/GenBank/DDBJ databases">
        <title>Genome of Methylobacterium sp. 17Sr1-39.</title>
        <authorList>
            <person name="Seo T."/>
        </authorList>
    </citation>
    <scope>NUCLEOTIDE SEQUENCE [LARGE SCALE GENOMIC DNA]</scope>
    <source>
        <strain evidence="11 12">17Sr1-39</strain>
    </source>
</reference>
<feature type="binding site" evidence="6">
    <location>
        <position position="100"/>
    </location>
    <ligand>
        <name>pyrroloquinoline quinone</name>
        <dbReference type="ChEBI" id="CHEBI:58442"/>
    </ligand>
</feature>
<comment type="cofactor">
    <cofactor evidence="6">
        <name>pyrroloquinoline quinone</name>
        <dbReference type="ChEBI" id="CHEBI:58442"/>
    </cofactor>
    <text evidence="6">Binds 1 PQQ group per subunit.</text>
</comment>
<name>A0A5C4LBQ7_9HYPH</name>
<feature type="binding site" evidence="6">
    <location>
        <begin position="215"/>
        <end position="216"/>
    </location>
    <ligand>
        <name>pyrroloquinoline quinone</name>
        <dbReference type="ChEBI" id="CHEBI:58442"/>
    </ligand>
</feature>
<dbReference type="SMART" id="SM00564">
    <property type="entry name" value="PQQ"/>
    <property type="match status" value="6"/>
</dbReference>
<dbReference type="Pfam" id="PF01011">
    <property type="entry name" value="PQQ"/>
    <property type="match status" value="1"/>
</dbReference>
<feature type="disulfide bond" evidence="8">
    <location>
        <begin position="149"/>
        <end position="150"/>
    </location>
</feature>
<dbReference type="SUPFAM" id="SSF50998">
    <property type="entry name" value="Quinoprotein alcohol dehydrogenase-like"/>
    <property type="match status" value="1"/>
</dbReference>
<dbReference type="PROSITE" id="PS51318">
    <property type="entry name" value="TAT"/>
    <property type="match status" value="1"/>
</dbReference>
<keyword evidence="9" id="KW-0732">Signal</keyword>
<feature type="chain" id="PRO_5022733634" evidence="9">
    <location>
        <begin position="32"/>
        <end position="589"/>
    </location>
</feature>
<feature type="domain" description="Pyrrolo-quinoline quinone repeat" evidence="10">
    <location>
        <begin position="51"/>
        <end position="368"/>
    </location>
</feature>
<dbReference type="EMBL" id="VDDA01000013">
    <property type="protein sequence ID" value="TNC10272.1"/>
    <property type="molecule type" value="Genomic_DNA"/>
</dbReference>
<accession>A0A5C4LBQ7</accession>
<feature type="binding site" evidence="7">
    <location>
        <position position="217"/>
    </location>
    <ligand>
        <name>Ca(2+)</name>
        <dbReference type="ChEBI" id="CHEBI:29108"/>
    </ligand>
</feature>
<keyword evidence="12" id="KW-1185">Reference proteome</keyword>
<keyword evidence="3 6" id="KW-0634">PQQ</keyword>
<dbReference type="InterPro" id="IPR017512">
    <property type="entry name" value="PQQ_MeOH/EtOH_DH"/>
</dbReference>
<dbReference type="GO" id="GO:0016614">
    <property type="term" value="F:oxidoreductase activity, acting on CH-OH group of donors"/>
    <property type="evidence" value="ECO:0007669"/>
    <property type="project" value="InterPro"/>
</dbReference>
<feature type="binding site" evidence="6">
    <location>
        <position position="155"/>
    </location>
    <ligand>
        <name>pyrroloquinoline quinone</name>
        <dbReference type="ChEBI" id="CHEBI:58442"/>
    </ligand>
</feature>
<dbReference type="RefSeq" id="WP_139038213.1">
    <property type="nucleotide sequence ID" value="NZ_VDDA01000013.1"/>
</dbReference>
<dbReference type="NCBIfam" id="TIGR03075">
    <property type="entry name" value="PQQ_enz_alc_DH"/>
    <property type="match status" value="1"/>
</dbReference>
<dbReference type="Proteomes" id="UP000305267">
    <property type="component" value="Unassembled WGS sequence"/>
</dbReference>
<feature type="binding site" evidence="7">
    <location>
        <position position="285"/>
    </location>
    <ligand>
        <name>Ca(2+)</name>
        <dbReference type="ChEBI" id="CHEBI:29108"/>
    </ligand>
</feature>
<keyword evidence="2 7" id="KW-0479">Metal-binding</keyword>
<dbReference type="Gene3D" id="2.140.10.10">
    <property type="entry name" value="Quinoprotein alcohol dehydrogenase-like superfamily"/>
    <property type="match status" value="1"/>
</dbReference>
<evidence type="ECO:0000256" key="3">
    <source>
        <dbReference type="ARBA" id="ARBA00022891"/>
    </source>
</evidence>
<gene>
    <name evidence="11" type="ORF">FF100_23610</name>
</gene>
<evidence type="ECO:0000256" key="9">
    <source>
        <dbReference type="SAM" id="SignalP"/>
    </source>
</evidence>
<evidence type="ECO:0000256" key="8">
    <source>
        <dbReference type="PIRSR" id="PIRSR617512-4"/>
    </source>
</evidence>
<dbReference type="EC" id="1.1.2.-" evidence="11"/>
<dbReference type="InterPro" id="IPR011047">
    <property type="entry name" value="Quinoprotein_ADH-like_sf"/>
</dbReference>
<evidence type="ECO:0000256" key="7">
    <source>
        <dbReference type="PIRSR" id="PIRSR617512-3"/>
    </source>
</evidence>
<evidence type="ECO:0000256" key="5">
    <source>
        <dbReference type="PIRSR" id="PIRSR617512-1"/>
    </source>
</evidence>
<feature type="active site" description="Proton acceptor" evidence="5">
    <location>
        <position position="328"/>
    </location>
</feature>
<feature type="binding site" evidence="7">
    <location>
        <position position="328"/>
    </location>
    <ligand>
        <name>Ca(2+)</name>
        <dbReference type="ChEBI" id="CHEBI:29108"/>
    </ligand>
</feature>
<feature type="binding site" evidence="6">
    <location>
        <position position="199"/>
    </location>
    <ligand>
        <name>pyrroloquinoline quinone</name>
        <dbReference type="ChEBI" id="CHEBI:58442"/>
    </ligand>
</feature>
<organism evidence="11 12">
    <name type="scientific">Methylobacterium terricola</name>
    <dbReference type="NCBI Taxonomy" id="2583531"/>
    <lineage>
        <taxon>Bacteria</taxon>
        <taxon>Pseudomonadati</taxon>
        <taxon>Pseudomonadota</taxon>
        <taxon>Alphaproteobacteria</taxon>
        <taxon>Hyphomicrobiales</taxon>
        <taxon>Methylobacteriaceae</taxon>
        <taxon>Methylobacterium</taxon>
    </lineage>
</organism>